<feature type="region of interest" description="Disordered" evidence="1">
    <location>
        <begin position="237"/>
        <end position="555"/>
    </location>
</feature>
<feature type="compositionally biased region" description="Basic and acidic residues" evidence="1">
    <location>
        <begin position="331"/>
        <end position="349"/>
    </location>
</feature>
<feature type="compositionally biased region" description="Basic and acidic residues" evidence="1">
    <location>
        <begin position="391"/>
        <end position="411"/>
    </location>
</feature>
<feature type="compositionally biased region" description="Low complexity" evidence="1">
    <location>
        <begin position="373"/>
        <end position="390"/>
    </location>
</feature>
<dbReference type="GO" id="GO:0042393">
    <property type="term" value="F:histone binding"/>
    <property type="evidence" value="ECO:0007669"/>
    <property type="project" value="InterPro"/>
</dbReference>
<comment type="caution">
    <text evidence="2">The sequence shown here is derived from an EMBL/GenBank/DDBJ whole genome shotgun (WGS) entry which is preliminary data.</text>
</comment>
<organism evidence="2 3">
    <name type="scientific">Mycena metata</name>
    <dbReference type="NCBI Taxonomy" id="1033252"/>
    <lineage>
        <taxon>Eukaryota</taxon>
        <taxon>Fungi</taxon>
        <taxon>Dikarya</taxon>
        <taxon>Basidiomycota</taxon>
        <taxon>Agaricomycotina</taxon>
        <taxon>Agaricomycetes</taxon>
        <taxon>Agaricomycetidae</taxon>
        <taxon>Agaricales</taxon>
        <taxon>Marasmiineae</taxon>
        <taxon>Mycenaceae</taxon>
        <taxon>Mycena</taxon>
    </lineage>
</organism>
<accession>A0AAD7KH45</accession>
<dbReference type="InterPro" id="IPR018465">
    <property type="entry name" value="Scm3/HJURP"/>
</dbReference>
<dbReference type="AlphaFoldDB" id="A0AAD7KH45"/>
<feature type="compositionally biased region" description="Low complexity" evidence="1">
    <location>
        <begin position="289"/>
        <end position="309"/>
    </location>
</feature>
<evidence type="ECO:0000256" key="1">
    <source>
        <dbReference type="SAM" id="MobiDB-lite"/>
    </source>
</evidence>
<feature type="compositionally biased region" description="Basic and acidic residues" evidence="1">
    <location>
        <begin position="360"/>
        <end position="372"/>
    </location>
</feature>
<feature type="compositionally biased region" description="Polar residues" evidence="1">
    <location>
        <begin position="454"/>
        <end position="467"/>
    </location>
</feature>
<feature type="compositionally biased region" description="Low complexity" evidence="1">
    <location>
        <begin position="436"/>
        <end position="449"/>
    </location>
</feature>
<feature type="compositionally biased region" description="Basic residues" evidence="1">
    <location>
        <begin position="33"/>
        <end position="44"/>
    </location>
</feature>
<proteinExistence type="predicted"/>
<gene>
    <name evidence="2" type="ORF">B0H16DRAFT_1681915</name>
</gene>
<dbReference type="Proteomes" id="UP001215598">
    <property type="component" value="Unassembled WGS sequence"/>
</dbReference>
<dbReference type="EMBL" id="JARKIB010000002">
    <property type="protein sequence ID" value="KAJ7784533.1"/>
    <property type="molecule type" value="Genomic_DNA"/>
</dbReference>
<dbReference type="GO" id="GO:0005634">
    <property type="term" value="C:nucleus"/>
    <property type="evidence" value="ECO:0007669"/>
    <property type="project" value="InterPro"/>
</dbReference>
<feature type="compositionally biased region" description="Low complexity" evidence="1">
    <location>
        <begin position="244"/>
        <end position="257"/>
    </location>
</feature>
<protein>
    <submittedName>
        <fullName evidence="2">Uncharacterized protein</fullName>
    </submittedName>
</protein>
<reference evidence="2" key="1">
    <citation type="submission" date="2023-03" db="EMBL/GenBank/DDBJ databases">
        <title>Massive genome expansion in bonnet fungi (Mycena s.s.) driven by repeated elements and novel gene families across ecological guilds.</title>
        <authorList>
            <consortium name="Lawrence Berkeley National Laboratory"/>
            <person name="Harder C.B."/>
            <person name="Miyauchi S."/>
            <person name="Viragh M."/>
            <person name="Kuo A."/>
            <person name="Thoen E."/>
            <person name="Andreopoulos B."/>
            <person name="Lu D."/>
            <person name="Skrede I."/>
            <person name="Drula E."/>
            <person name="Henrissat B."/>
            <person name="Morin E."/>
            <person name="Kohler A."/>
            <person name="Barry K."/>
            <person name="LaButti K."/>
            <person name="Morin E."/>
            <person name="Salamov A."/>
            <person name="Lipzen A."/>
            <person name="Mereny Z."/>
            <person name="Hegedus B."/>
            <person name="Baldrian P."/>
            <person name="Stursova M."/>
            <person name="Weitz H."/>
            <person name="Taylor A."/>
            <person name="Grigoriev I.V."/>
            <person name="Nagy L.G."/>
            <person name="Martin F."/>
            <person name="Kauserud H."/>
        </authorList>
    </citation>
    <scope>NUCLEOTIDE SEQUENCE</scope>
    <source>
        <strain evidence="2">CBHHK182m</strain>
    </source>
</reference>
<feature type="region of interest" description="Disordered" evidence="1">
    <location>
        <begin position="1"/>
        <end position="61"/>
    </location>
</feature>
<sequence length="803" mass="89639">MRRSSLPSPSPAPRYNSRSFYPPRIADEAPPLKRQRCSSTRRSRASSSASPDNLELEREASTTRMLNVWANLAAKYSRPIDEDDIVDLVTGEIVKDRGVLNAEIPRKFPRSCGVDESTGTDEDDEDDVDELDAFTRTEEVLVHLDGTAVQPVPPVREMGPADAKDLEEFLEAEKKRREECGEDENEDDVEHEYMEDEAAVLPASPRVAVDDSDDELGAWGIVDESNSVSFTIKRVKNSEIITNQQSQSRSSSLPQKSPRAKKIPKLHWAPTHLLTPPRSTPSFTDEFSPRVLASPPSSLAPSQSSSPTKPKSKHIFQRVEQVRTRSQSRARSQDVGDPHPRLDSNDVHRRSARTRSSVPKPREESVRAEESMRSSARRFQPSRSPSQPEQQTRRKDQGRRDSLNKLGPSDRKGKRKTIDVGPPVQDDHWAEESDDPPGLSSSPSGLSKGKLSHGSRTNRLQGYSRSTPEVEYTTLPPSPASLPRSPRKRRRKSSSENEDLPRLPLYVHDSPRPFEASSSKMRSSAVYKSPAAVELNHPDSEPNIEIPSSHRRRHTPAPIPPYYPPGFYPYPYVATDIHSTMPLPDPRAQFIISQAMHQLSTLFTQPWSAQPLTPPRHASSPLAFRFSPYPHLPFHPHAPRHPSVIESDAGASAGTLPTFPPAFESSSSSPVCAHGGTAKPSLVPRSRSRGRHVSFEIDEDPPNDVVTVTRQRANDSGSLFDARVRRNNRNTMVAGGKYDTPETRVYVNPPGFVTRHPAQATKTHLMCFPDFCDFCICVRMRPNHPESRYGRDIESLVLAKDDN</sequence>
<keyword evidence="3" id="KW-1185">Reference proteome</keyword>
<name>A0AAD7KH45_9AGAR</name>
<evidence type="ECO:0000313" key="2">
    <source>
        <dbReference type="EMBL" id="KAJ7784533.1"/>
    </source>
</evidence>
<dbReference type="Pfam" id="PF10384">
    <property type="entry name" value="Scm3"/>
    <property type="match status" value="1"/>
</dbReference>
<evidence type="ECO:0000313" key="3">
    <source>
        <dbReference type="Proteomes" id="UP001215598"/>
    </source>
</evidence>
<dbReference type="Gene3D" id="6.10.250.2010">
    <property type="match status" value="1"/>
</dbReference>